<sequence>MKEARVHPGPKVTIEDVPFPELPGPNYLIIKVVVCGSNPKDWAIAERSPGTTQGDDIAGIVHSVGADVTNFKPGDRVAAFHEMLTPYGAFGEYGVAPEATTFHLPAGVSFEEGATIPLAGMTAALGLYQRLGLPVPWLPAQERLPLVVYGAASAVGAFAVKLAALSNIHPIICVAGRGAGYVETLIDRSRGDTIVDYRAGDAAVVAGLRAALAGEKLLYAFDAVSDKGSFQNLMHVFDRDRGKLAVVLARKRYEGVPDSFHKFFTQVGKVHSDRYPGLKGEKKLRGRLGDQTFGAIMYKFFESGLLDGWFNGHPFEVVPGGLHGLQTGLSNLKAGKASAVKYVFRIEETPGLAGSKL</sequence>
<reference evidence="5 6" key="1">
    <citation type="submission" date="2015-01" db="EMBL/GenBank/DDBJ databases">
        <title>The Genome Sequence of Ochroconis gallopava CBS43764.</title>
        <authorList>
            <consortium name="The Broad Institute Genomics Platform"/>
            <person name="Cuomo C."/>
            <person name="de Hoog S."/>
            <person name="Gorbushina A."/>
            <person name="Stielow B."/>
            <person name="Teixiera M."/>
            <person name="Abouelleil A."/>
            <person name="Chapman S.B."/>
            <person name="Priest M."/>
            <person name="Young S.K."/>
            <person name="Wortman J."/>
            <person name="Nusbaum C."/>
            <person name="Birren B."/>
        </authorList>
    </citation>
    <scope>NUCLEOTIDE SEQUENCE [LARGE SCALE GENOMIC DNA]</scope>
    <source>
        <strain evidence="5 6">CBS 43764</strain>
    </source>
</reference>
<organism evidence="5 6">
    <name type="scientific">Verruconis gallopava</name>
    <dbReference type="NCBI Taxonomy" id="253628"/>
    <lineage>
        <taxon>Eukaryota</taxon>
        <taxon>Fungi</taxon>
        <taxon>Dikarya</taxon>
        <taxon>Ascomycota</taxon>
        <taxon>Pezizomycotina</taxon>
        <taxon>Dothideomycetes</taxon>
        <taxon>Pleosporomycetidae</taxon>
        <taxon>Venturiales</taxon>
        <taxon>Sympoventuriaceae</taxon>
        <taxon>Verruconis</taxon>
    </lineage>
</organism>
<dbReference type="GO" id="GO:0016651">
    <property type="term" value="F:oxidoreductase activity, acting on NAD(P)H"/>
    <property type="evidence" value="ECO:0007669"/>
    <property type="project" value="InterPro"/>
</dbReference>
<name>A0A0D1YGP6_9PEZI</name>
<dbReference type="HOGENOM" id="CLU_026673_16_0_1"/>
<dbReference type="Gene3D" id="3.40.50.720">
    <property type="entry name" value="NAD(P)-binding Rossmann-like Domain"/>
    <property type="match status" value="1"/>
</dbReference>
<comment type="subunit">
    <text evidence="2">Monomer.</text>
</comment>
<dbReference type="STRING" id="253628.A0A0D1YGP6"/>
<accession>A0A0D1YGP6</accession>
<dbReference type="Gene3D" id="3.90.180.10">
    <property type="entry name" value="Medium-chain alcohol dehydrogenases, catalytic domain"/>
    <property type="match status" value="1"/>
</dbReference>
<dbReference type="SUPFAM" id="SSF51735">
    <property type="entry name" value="NAD(P)-binding Rossmann-fold domains"/>
    <property type="match status" value="1"/>
</dbReference>
<dbReference type="OrthoDB" id="3233595at2759"/>
<keyword evidence="3" id="KW-0560">Oxidoreductase</keyword>
<dbReference type="GeneID" id="27316447"/>
<comment type="similarity">
    <text evidence="1">Belongs to the zinc-containing alcohol dehydrogenase family.</text>
</comment>
<dbReference type="RefSeq" id="XP_016209831.1">
    <property type="nucleotide sequence ID" value="XM_016362383.1"/>
</dbReference>
<dbReference type="SMART" id="SM00829">
    <property type="entry name" value="PKS_ER"/>
    <property type="match status" value="1"/>
</dbReference>
<dbReference type="InterPro" id="IPR011032">
    <property type="entry name" value="GroES-like_sf"/>
</dbReference>
<dbReference type="Proteomes" id="UP000053259">
    <property type="component" value="Unassembled WGS sequence"/>
</dbReference>
<evidence type="ECO:0000259" key="4">
    <source>
        <dbReference type="SMART" id="SM00829"/>
    </source>
</evidence>
<dbReference type="VEuPathDB" id="FungiDB:PV09_08474"/>
<dbReference type="Pfam" id="PF08240">
    <property type="entry name" value="ADH_N"/>
    <property type="match status" value="1"/>
</dbReference>
<evidence type="ECO:0000256" key="3">
    <source>
        <dbReference type="ARBA" id="ARBA00023002"/>
    </source>
</evidence>
<evidence type="ECO:0000256" key="1">
    <source>
        <dbReference type="ARBA" id="ARBA00008072"/>
    </source>
</evidence>
<keyword evidence="6" id="KW-1185">Reference proteome</keyword>
<dbReference type="AlphaFoldDB" id="A0A0D1YGP6"/>
<evidence type="ECO:0000256" key="2">
    <source>
        <dbReference type="ARBA" id="ARBA00011245"/>
    </source>
</evidence>
<dbReference type="InterPro" id="IPR036291">
    <property type="entry name" value="NAD(P)-bd_dom_sf"/>
</dbReference>
<dbReference type="InterPro" id="IPR047122">
    <property type="entry name" value="Trans-enoyl_RdTase-like"/>
</dbReference>
<dbReference type="InParanoid" id="A0A0D1YGP6"/>
<proteinExistence type="inferred from homology"/>
<dbReference type="CDD" id="cd08249">
    <property type="entry name" value="enoyl_reductase_like"/>
    <property type="match status" value="1"/>
</dbReference>
<feature type="domain" description="Enoyl reductase (ER)" evidence="4">
    <location>
        <begin position="9"/>
        <end position="270"/>
    </location>
</feature>
<dbReference type="EMBL" id="KN847569">
    <property type="protein sequence ID" value="KIV99961.1"/>
    <property type="molecule type" value="Genomic_DNA"/>
</dbReference>
<dbReference type="InterPro" id="IPR020843">
    <property type="entry name" value="ER"/>
</dbReference>
<evidence type="ECO:0000313" key="6">
    <source>
        <dbReference type="Proteomes" id="UP000053259"/>
    </source>
</evidence>
<dbReference type="InterPro" id="IPR013154">
    <property type="entry name" value="ADH-like_N"/>
</dbReference>
<dbReference type="PANTHER" id="PTHR45348:SF5">
    <property type="entry name" value="OXIDOREDUCTASE, PUTATIVE (AFU_ORTHOLOGUE AFUA_8G01420)-RELATED"/>
    <property type="match status" value="1"/>
</dbReference>
<dbReference type="SUPFAM" id="SSF50129">
    <property type="entry name" value="GroES-like"/>
    <property type="match status" value="1"/>
</dbReference>
<protein>
    <recommendedName>
        <fullName evidence="4">Enoyl reductase (ER) domain-containing protein</fullName>
    </recommendedName>
</protein>
<gene>
    <name evidence="5" type="ORF">PV09_08474</name>
</gene>
<dbReference type="PANTHER" id="PTHR45348">
    <property type="entry name" value="HYPOTHETICAL OXIDOREDUCTASE (EUROFUNG)"/>
    <property type="match status" value="1"/>
</dbReference>
<evidence type="ECO:0000313" key="5">
    <source>
        <dbReference type="EMBL" id="KIV99961.1"/>
    </source>
</evidence>